<evidence type="ECO:0000256" key="3">
    <source>
        <dbReference type="ARBA" id="ARBA00022630"/>
    </source>
</evidence>
<keyword evidence="4 6" id="KW-0274">FAD</keyword>
<evidence type="ECO:0000256" key="1">
    <source>
        <dbReference type="ARBA" id="ARBA00001974"/>
    </source>
</evidence>
<dbReference type="PANTHER" id="PTHR43884:SF12">
    <property type="entry name" value="ISOVALERYL-COA DEHYDROGENASE, MITOCHONDRIAL-RELATED"/>
    <property type="match status" value="1"/>
</dbReference>
<dbReference type="Pfam" id="PF00441">
    <property type="entry name" value="Acyl-CoA_dh_1"/>
    <property type="match status" value="1"/>
</dbReference>
<dbReference type="Pfam" id="PF02771">
    <property type="entry name" value="Acyl-CoA_dh_N"/>
    <property type="match status" value="1"/>
</dbReference>
<dbReference type="OrthoDB" id="275197at2157"/>
<dbReference type="InterPro" id="IPR009075">
    <property type="entry name" value="AcylCo_DH/oxidase_C"/>
</dbReference>
<feature type="domain" description="Acyl-CoA oxidase/dehydrogenase middle" evidence="8">
    <location>
        <begin position="124"/>
        <end position="220"/>
    </location>
</feature>
<gene>
    <name evidence="10" type="ORF">TVG0664080</name>
</gene>
<keyword evidence="5 6" id="KW-0560">Oxidoreductase</keyword>
<dbReference type="Pfam" id="PF02770">
    <property type="entry name" value="Acyl-CoA_dh_M"/>
    <property type="match status" value="1"/>
</dbReference>
<dbReference type="HOGENOM" id="CLU_018204_0_1_2"/>
<dbReference type="InterPro" id="IPR006089">
    <property type="entry name" value="Acyl-CoA_DH_CS"/>
</dbReference>
<dbReference type="InterPro" id="IPR013786">
    <property type="entry name" value="AcylCoA_DH/ox_N"/>
</dbReference>
<keyword evidence="11" id="KW-1185">Reference proteome</keyword>
<dbReference type="GO" id="GO:0003995">
    <property type="term" value="F:acyl-CoA dehydrogenase activity"/>
    <property type="evidence" value="ECO:0007669"/>
    <property type="project" value="InterPro"/>
</dbReference>
<dbReference type="Proteomes" id="UP000001017">
    <property type="component" value="Chromosome"/>
</dbReference>
<reference evidence="10 11" key="1">
    <citation type="journal article" date="1999" name="Proc. Jpn. Acad.">
        <title>Determination of the complete genomic DNA sequence of Thermoplasma volvanium GSS1.</title>
        <authorList>
            <person name="Kawashima T."/>
            <person name="Yamamoto Y."/>
            <person name="Aramaki H."/>
            <person name="Nunoshiba T."/>
            <person name="Kawamoto T."/>
            <person name="Watanabe K."/>
            <person name="Yamazaki M."/>
            <person name="Kanehori K."/>
            <person name="Amano N."/>
            <person name="Ohya Y."/>
            <person name="Makino K."/>
            <person name="Suzuki M."/>
        </authorList>
    </citation>
    <scope>NUCLEOTIDE SEQUENCE [LARGE SCALE GENOMIC DNA]</scope>
    <source>
        <strain evidence="11">ATCC 51530 / DSM 4299 / JCM 9571 / NBRC 15438 / GSS1</strain>
    </source>
</reference>
<keyword evidence="3 6" id="KW-0285">Flavoprotein</keyword>
<comment type="similarity">
    <text evidence="2 6">Belongs to the acyl-CoA dehydrogenase family.</text>
</comment>
<name>Q97AZ0_THEVO</name>
<feature type="domain" description="Acyl-CoA dehydrogenase/oxidase N-terminal" evidence="9">
    <location>
        <begin position="7"/>
        <end position="119"/>
    </location>
</feature>
<dbReference type="InterPro" id="IPR006091">
    <property type="entry name" value="Acyl-CoA_Oxase/DH_mid-dom"/>
</dbReference>
<evidence type="ECO:0000256" key="2">
    <source>
        <dbReference type="ARBA" id="ARBA00009347"/>
    </source>
</evidence>
<evidence type="ECO:0000259" key="9">
    <source>
        <dbReference type="Pfam" id="PF02771"/>
    </source>
</evidence>
<feature type="domain" description="Acyl-CoA dehydrogenase/oxidase C-terminal" evidence="7">
    <location>
        <begin position="233"/>
        <end position="387"/>
    </location>
</feature>
<protein>
    <submittedName>
        <fullName evidence="10">Acyl-CoA dehydrogenase</fullName>
    </submittedName>
</protein>
<dbReference type="Gene3D" id="1.20.140.10">
    <property type="entry name" value="Butyryl-CoA Dehydrogenase, subunit A, domain 3"/>
    <property type="match status" value="1"/>
</dbReference>
<evidence type="ECO:0000256" key="5">
    <source>
        <dbReference type="ARBA" id="ARBA00023002"/>
    </source>
</evidence>
<evidence type="ECO:0000313" key="10">
    <source>
        <dbReference type="EMBL" id="BAB59811.1"/>
    </source>
</evidence>
<dbReference type="SUPFAM" id="SSF47203">
    <property type="entry name" value="Acyl-CoA dehydrogenase C-terminal domain-like"/>
    <property type="match status" value="1"/>
</dbReference>
<dbReference type="EMBL" id="BA000011">
    <property type="protein sequence ID" value="BAB59811.1"/>
    <property type="molecule type" value="Genomic_DNA"/>
</dbReference>
<dbReference type="SUPFAM" id="SSF56645">
    <property type="entry name" value="Acyl-CoA dehydrogenase NM domain-like"/>
    <property type="match status" value="1"/>
</dbReference>
<dbReference type="PROSITE" id="PS00072">
    <property type="entry name" value="ACYL_COA_DH_1"/>
    <property type="match status" value="1"/>
</dbReference>
<dbReference type="eggNOG" id="arCOG01707">
    <property type="taxonomic scope" value="Archaea"/>
</dbReference>
<dbReference type="STRING" id="273116.gene:9381457"/>
<dbReference type="CDD" id="cd00567">
    <property type="entry name" value="ACAD"/>
    <property type="match status" value="1"/>
</dbReference>
<dbReference type="InterPro" id="IPR009100">
    <property type="entry name" value="AcylCoA_DH/oxidase_NM_dom_sf"/>
</dbReference>
<dbReference type="InterPro" id="IPR036250">
    <property type="entry name" value="AcylCo_DH-like_C"/>
</dbReference>
<proteinExistence type="inferred from homology"/>
<sequence length="420" mass="46980">MEDMLLNEEEKQIRDLCRRVVKEVPHELIRKIEREEVTFPREFIDFITKNGVVGLRFPKEYGGKGASWVAEASAVEEMGYLGFTLSCMYSLGTIVGEPMYRYGTNEQKEKYLKGITSGKLYGAEAITEPSGGSDLFGMMKTTAVKKGNKYILNGQKRFIVGGKGADFFVTYAITDPNAKSRTRGISAFIVDRDTPGLKVETLYGLMGNKGGGTARIVYKDAEVPEENLIGELNGGYEVFNRMMIPERLTTAAGSLGVSTAALKVATDYALKREAFGSKLIEHEGINFKLAESLTLLQSASALVYTAAKAADLYEKGQTTQSYARKLVSMAKLHSTEAMWKIVNDAMQIMGGIGYTTVYPIERLLRDSRLGLIWTGSSEVMKMIIQHEYLKEFTNPDYWESRRDIEKDALDFRLEEEKVFK</sequence>
<dbReference type="PaxDb" id="273116-14324885"/>
<dbReference type="InterPro" id="IPR037069">
    <property type="entry name" value="AcylCoA_DH/ox_N_sf"/>
</dbReference>
<dbReference type="PhylomeDB" id="Q97AZ0"/>
<evidence type="ECO:0000259" key="8">
    <source>
        <dbReference type="Pfam" id="PF02770"/>
    </source>
</evidence>
<dbReference type="InterPro" id="IPR046373">
    <property type="entry name" value="Acyl-CoA_Oxase/DH_mid-dom_sf"/>
</dbReference>
<evidence type="ECO:0000256" key="6">
    <source>
        <dbReference type="RuleBase" id="RU362125"/>
    </source>
</evidence>
<evidence type="ECO:0000256" key="4">
    <source>
        <dbReference type="ARBA" id="ARBA00022827"/>
    </source>
</evidence>
<dbReference type="PANTHER" id="PTHR43884">
    <property type="entry name" value="ACYL-COA DEHYDROGENASE"/>
    <property type="match status" value="1"/>
</dbReference>
<dbReference type="Gene3D" id="1.10.540.10">
    <property type="entry name" value="Acyl-CoA dehydrogenase/oxidase, N-terminal domain"/>
    <property type="match status" value="1"/>
</dbReference>
<dbReference type="GO" id="GO:0050660">
    <property type="term" value="F:flavin adenine dinucleotide binding"/>
    <property type="evidence" value="ECO:0007669"/>
    <property type="project" value="InterPro"/>
</dbReference>
<evidence type="ECO:0000313" key="11">
    <source>
        <dbReference type="Proteomes" id="UP000001017"/>
    </source>
</evidence>
<accession>Q97AZ0</accession>
<reference evidence="10 11" key="2">
    <citation type="journal article" date="2000" name="Proc. Natl. Acad. Sci. U.S.A.">
        <title>Archaeal adaptation to higher temperatures revealed by genomic sequence of Thermoplasma volcanium.</title>
        <authorList>
            <person name="Kawashima T."/>
            <person name="Amano N."/>
            <person name="Koike H."/>
            <person name="Makino S."/>
            <person name="Higuchi S."/>
            <person name="Kawashima-Ohya Y."/>
            <person name="Watanabe K."/>
            <person name="Yamazaki M."/>
            <person name="Kanehori K."/>
            <person name="Kawamoto T."/>
            <person name="Nunoshiba T."/>
            <person name="Yamamoto Y."/>
            <person name="Aramaki H."/>
            <person name="Makino K."/>
            <person name="Suzuki M."/>
        </authorList>
    </citation>
    <scope>NUCLEOTIDE SEQUENCE [LARGE SCALE GENOMIC DNA]</scope>
    <source>
        <strain evidence="11">ATCC 51530 / DSM 4299 / JCM 9571 / NBRC 15438 / GSS1</strain>
    </source>
</reference>
<dbReference type="FunFam" id="2.40.110.10:FF:000002">
    <property type="entry name" value="Acyl-CoA dehydrogenase fadE12"/>
    <property type="match status" value="1"/>
</dbReference>
<comment type="cofactor">
    <cofactor evidence="1 6">
        <name>FAD</name>
        <dbReference type="ChEBI" id="CHEBI:57692"/>
    </cofactor>
</comment>
<organism evidence="10 11">
    <name type="scientific">Thermoplasma volcanium (strain ATCC 51530 / DSM 4299 / JCM 9571 / NBRC 15438 / GSS1)</name>
    <dbReference type="NCBI Taxonomy" id="273116"/>
    <lineage>
        <taxon>Archaea</taxon>
        <taxon>Methanobacteriati</taxon>
        <taxon>Thermoplasmatota</taxon>
        <taxon>Thermoplasmata</taxon>
        <taxon>Thermoplasmatales</taxon>
        <taxon>Thermoplasmataceae</taxon>
        <taxon>Thermoplasma</taxon>
    </lineage>
</organism>
<dbReference type="KEGG" id="tvo:TVG0664080"/>
<dbReference type="AlphaFoldDB" id="Q97AZ0"/>
<evidence type="ECO:0000259" key="7">
    <source>
        <dbReference type="Pfam" id="PF00441"/>
    </source>
</evidence>
<dbReference type="Gene3D" id="2.40.110.10">
    <property type="entry name" value="Butyryl-CoA Dehydrogenase, subunit A, domain 2"/>
    <property type="match status" value="1"/>
</dbReference>